<feature type="region of interest" description="Disordered" evidence="1">
    <location>
        <begin position="225"/>
        <end position="257"/>
    </location>
</feature>
<evidence type="ECO:0000256" key="1">
    <source>
        <dbReference type="SAM" id="MobiDB-lite"/>
    </source>
</evidence>
<proteinExistence type="predicted"/>
<feature type="compositionally biased region" description="Acidic residues" evidence="1">
    <location>
        <begin position="233"/>
        <end position="257"/>
    </location>
</feature>
<organism evidence="2">
    <name type="scientific">viral metagenome</name>
    <dbReference type="NCBI Taxonomy" id="1070528"/>
    <lineage>
        <taxon>unclassified sequences</taxon>
        <taxon>metagenomes</taxon>
        <taxon>organismal metagenomes</taxon>
    </lineage>
</organism>
<dbReference type="EMBL" id="MN740152">
    <property type="protein sequence ID" value="QHT89801.1"/>
    <property type="molecule type" value="Genomic_DNA"/>
</dbReference>
<name>A0A6C0I9V2_9ZZZZ</name>
<dbReference type="AlphaFoldDB" id="A0A6C0I9V2"/>
<sequence length="257" mass="29663">MSELTDELVFKKPVRIENGQSSYYQFEQVNDKTAYTIETTYENGLIQLPIIPLDIENIVLESFIQFAAGFFVKAPTIEQHKKHLQHTVIENSSQKAADKSLVIGAVLYPKIVCIYSKKTEIQWLVLRHILSDSERIPSDFLVVSRPASPVEDPLMKNIVLTSDPVQNAIMEAVGDIPLQEDSSRNPLRLMDDSEERMYRLRVLESRLSAKLAKYKMKKELDKYYSRFGRMPPPDDEDLEDEDGEDSEYYDEDEIPEH</sequence>
<protein>
    <submittedName>
        <fullName evidence="2">Uncharacterized protein</fullName>
    </submittedName>
</protein>
<evidence type="ECO:0000313" key="2">
    <source>
        <dbReference type="EMBL" id="QHT89801.1"/>
    </source>
</evidence>
<accession>A0A6C0I9V2</accession>
<reference evidence="2" key="1">
    <citation type="journal article" date="2020" name="Nature">
        <title>Giant virus diversity and host interactions through global metagenomics.</title>
        <authorList>
            <person name="Schulz F."/>
            <person name="Roux S."/>
            <person name="Paez-Espino D."/>
            <person name="Jungbluth S."/>
            <person name="Walsh D.A."/>
            <person name="Denef V.J."/>
            <person name="McMahon K.D."/>
            <person name="Konstantinidis K.T."/>
            <person name="Eloe-Fadrosh E.A."/>
            <person name="Kyrpides N.C."/>
            <person name="Woyke T."/>
        </authorList>
    </citation>
    <scope>NUCLEOTIDE SEQUENCE</scope>
    <source>
        <strain evidence="2">GVMAG-M-3300023184-62</strain>
    </source>
</reference>